<organism evidence="1 2">
    <name type="scientific">Scortum barcoo</name>
    <name type="common">barcoo grunter</name>
    <dbReference type="NCBI Taxonomy" id="214431"/>
    <lineage>
        <taxon>Eukaryota</taxon>
        <taxon>Metazoa</taxon>
        <taxon>Chordata</taxon>
        <taxon>Craniata</taxon>
        <taxon>Vertebrata</taxon>
        <taxon>Euteleostomi</taxon>
        <taxon>Actinopterygii</taxon>
        <taxon>Neopterygii</taxon>
        <taxon>Teleostei</taxon>
        <taxon>Neoteleostei</taxon>
        <taxon>Acanthomorphata</taxon>
        <taxon>Eupercaria</taxon>
        <taxon>Centrarchiformes</taxon>
        <taxon>Terapontoidei</taxon>
        <taxon>Terapontidae</taxon>
        <taxon>Scortum</taxon>
    </lineage>
</organism>
<evidence type="ECO:0000313" key="1">
    <source>
        <dbReference type="EMBL" id="KAI3368347.1"/>
    </source>
</evidence>
<accession>A0ACB8WM29</accession>
<dbReference type="EMBL" id="CM041538">
    <property type="protein sequence ID" value="KAI3368347.1"/>
    <property type="molecule type" value="Genomic_DNA"/>
</dbReference>
<keyword evidence="2" id="KW-1185">Reference proteome</keyword>
<dbReference type="Proteomes" id="UP000831701">
    <property type="component" value="Chromosome 8"/>
</dbReference>
<sequence>MAEARPERFTTLEGAVRQFMTDEKAQQGMFFLQQLKKFNLAKSVKVHVHAATTEYILTSSITIWYAAATADDKGRLQRIIRSAEKAIKHLIYSVLFHYQEFTSKESKSNNDAFVWSCNKTRRGGGTEQDAASPPPSTSFPAQEGGLHRRDGRSLRAGGLCRRVAHRRPQAQGTAVSRSGVWPCAPRRQLP</sequence>
<protein>
    <submittedName>
        <fullName evidence="1">Uncharacterized protein</fullName>
    </submittedName>
</protein>
<comment type="caution">
    <text evidence="1">The sequence shown here is derived from an EMBL/GenBank/DDBJ whole genome shotgun (WGS) entry which is preliminary data.</text>
</comment>
<gene>
    <name evidence="1" type="ORF">L3Q82_008052</name>
</gene>
<reference evidence="1" key="1">
    <citation type="submission" date="2022-04" db="EMBL/GenBank/DDBJ databases">
        <title>Jade perch genome.</title>
        <authorList>
            <person name="Chao B."/>
        </authorList>
    </citation>
    <scope>NUCLEOTIDE SEQUENCE</scope>
    <source>
        <strain evidence="1">CB-2022</strain>
    </source>
</reference>
<name>A0ACB8WM29_9TELE</name>
<evidence type="ECO:0000313" key="2">
    <source>
        <dbReference type="Proteomes" id="UP000831701"/>
    </source>
</evidence>
<proteinExistence type="predicted"/>